<dbReference type="PANTHER" id="PTHR38138">
    <property type="entry name" value="VNG6441H"/>
    <property type="match status" value="1"/>
</dbReference>
<dbReference type="Pfam" id="PF07790">
    <property type="entry name" value="Pilin_N"/>
    <property type="match status" value="1"/>
</dbReference>
<evidence type="ECO:0000259" key="1">
    <source>
        <dbReference type="Pfam" id="PF07790"/>
    </source>
</evidence>
<gene>
    <name evidence="2" type="ORF">GCM10008985_35090</name>
    <name evidence="3" type="ORF">MUK72_03805</name>
</gene>
<proteinExistence type="predicted"/>
<feature type="domain" description="Archaeal Type IV pilin N-terminal" evidence="1">
    <location>
        <begin position="4"/>
        <end position="79"/>
    </location>
</feature>
<reference evidence="3" key="2">
    <citation type="submission" date="2022-04" db="EMBL/GenBank/DDBJ databases">
        <title>Sequencing and genomic assembly of Halococcus dombrowskii.</title>
        <authorList>
            <person name="Lim S.W."/>
            <person name="MacLea K.S."/>
        </authorList>
    </citation>
    <scope>NUCLEOTIDE SEQUENCE</scope>
    <source>
        <strain evidence="3">H4</strain>
    </source>
</reference>
<reference evidence="2" key="3">
    <citation type="submission" date="2023-12" db="EMBL/GenBank/DDBJ databases">
        <authorList>
            <person name="Sun Q."/>
            <person name="Inoue M."/>
        </authorList>
    </citation>
    <scope>NUCLEOTIDE SEQUENCE</scope>
    <source>
        <strain evidence="2">JCM 12289</strain>
    </source>
</reference>
<protein>
    <submittedName>
        <fullName evidence="3">Type IV pilin</fullName>
    </submittedName>
</protein>
<dbReference type="KEGG" id="hdo:MUK72_03805"/>
<dbReference type="GeneID" id="71760943"/>
<dbReference type="EMBL" id="CP095005">
    <property type="protein sequence ID" value="UOO95842.1"/>
    <property type="molecule type" value="Genomic_DNA"/>
</dbReference>
<dbReference type="InterPro" id="IPR012859">
    <property type="entry name" value="Pilin_N_archaeal"/>
</dbReference>
<organism evidence="2 5">
    <name type="scientific">Halococcus dombrowskii</name>
    <dbReference type="NCBI Taxonomy" id="179637"/>
    <lineage>
        <taxon>Archaea</taxon>
        <taxon>Methanobacteriati</taxon>
        <taxon>Methanobacteriota</taxon>
        <taxon>Stenosarchaea group</taxon>
        <taxon>Halobacteria</taxon>
        <taxon>Halobacteriales</taxon>
        <taxon>Halococcaceae</taxon>
        <taxon>Halococcus</taxon>
    </lineage>
</organism>
<sequence length="154" mass="15936">MSRRAVAPVVGVVLLVGVTVVLAAIVGAFAIGIGDSGNAPEAAITAKFGNEHPNQINLTHHSGDALDVTELTVRVYVDGESLAKQPKVPGTNPDGFRYPPTGPFNSASSDHRWTAGETASFIIASTTNSPQPSADSQVTVKIYTEGEPVATARV</sequence>
<reference evidence="2" key="1">
    <citation type="journal article" date="2014" name="Int. J. Syst. Evol. Microbiol.">
        <title>Complete genome sequence of Corynebacterium casei LMG S-19264T (=DSM 44701T), isolated from a smear-ripened cheese.</title>
        <authorList>
            <consortium name="US DOE Joint Genome Institute (JGI-PGF)"/>
            <person name="Walter F."/>
            <person name="Albersmeier A."/>
            <person name="Kalinowski J."/>
            <person name="Ruckert C."/>
        </authorList>
    </citation>
    <scope>NUCLEOTIDE SEQUENCE</scope>
    <source>
        <strain evidence="2">JCM 12289</strain>
    </source>
</reference>
<evidence type="ECO:0000313" key="5">
    <source>
        <dbReference type="Proteomes" id="UP001500962"/>
    </source>
</evidence>
<name>A0AAV3SMC8_HALDO</name>
<accession>A0AAV3SMC8</accession>
<dbReference type="Proteomes" id="UP000830542">
    <property type="component" value="Chromosome"/>
</dbReference>
<dbReference type="AlphaFoldDB" id="A0AAV3SMC8"/>
<keyword evidence="4" id="KW-1185">Reference proteome</keyword>
<evidence type="ECO:0000313" key="4">
    <source>
        <dbReference type="Proteomes" id="UP000830542"/>
    </source>
</evidence>
<dbReference type="InterPro" id="IPR013373">
    <property type="entry name" value="Flagellin/pilin_N_arc"/>
</dbReference>
<dbReference type="EMBL" id="BAAADN010000087">
    <property type="protein sequence ID" value="GAA0475792.1"/>
    <property type="molecule type" value="Genomic_DNA"/>
</dbReference>
<dbReference type="NCBIfam" id="TIGR02537">
    <property type="entry name" value="arch_flag_Nterm"/>
    <property type="match status" value="1"/>
</dbReference>
<dbReference type="RefSeq" id="WP_244704101.1">
    <property type="nucleotide sequence ID" value="NZ_BAAADN010000087.1"/>
</dbReference>
<dbReference type="PANTHER" id="PTHR38138:SF1">
    <property type="entry name" value="ARCHAEAL TYPE IV PILIN N-TERMINAL DOMAIN-CONTAINING PROTEIN"/>
    <property type="match status" value="1"/>
</dbReference>
<evidence type="ECO:0000313" key="2">
    <source>
        <dbReference type="EMBL" id="GAA0475792.1"/>
    </source>
</evidence>
<evidence type="ECO:0000313" key="3">
    <source>
        <dbReference type="EMBL" id="UOO95842.1"/>
    </source>
</evidence>
<dbReference type="Proteomes" id="UP001500962">
    <property type="component" value="Unassembled WGS sequence"/>
</dbReference>